<evidence type="ECO:0000313" key="3">
    <source>
        <dbReference type="Proteomes" id="UP001212152"/>
    </source>
</evidence>
<protein>
    <submittedName>
        <fullName evidence="2">Uncharacterized protein</fullName>
    </submittedName>
</protein>
<name>A0AAD5XUQ7_9FUNG</name>
<proteinExistence type="predicted"/>
<accession>A0AAD5XUQ7</accession>
<comment type="caution">
    <text evidence="2">The sequence shown here is derived from an EMBL/GenBank/DDBJ whole genome shotgun (WGS) entry which is preliminary data.</text>
</comment>
<sequence length="109" mass="11795">MNFTGESSLPSPEVVMDVDRVFPSPSSSTTAATPGSSSSSYIYPQPATPKSSSTAHRPYHYSAIDDRIFGADGASHGRGKKGHKQEIEKVLDMDFFNAFGDPFDETTYP</sequence>
<dbReference type="AlphaFoldDB" id="A0AAD5XUQ7"/>
<dbReference type="Proteomes" id="UP001212152">
    <property type="component" value="Unassembled WGS sequence"/>
</dbReference>
<dbReference type="EMBL" id="JADGJQ010000008">
    <property type="protein sequence ID" value="KAJ3182768.1"/>
    <property type="molecule type" value="Genomic_DNA"/>
</dbReference>
<evidence type="ECO:0000256" key="1">
    <source>
        <dbReference type="SAM" id="MobiDB-lite"/>
    </source>
</evidence>
<keyword evidence="3" id="KW-1185">Reference proteome</keyword>
<gene>
    <name evidence="2" type="ORF">HDU87_008107</name>
</gene>
<reference evidence="2" key="1">
    <citation type="submission" date="2020-05" db="EMBL/GenBank/DDBJ databases">
        <title>Phylogenomic resolution of chytrid fungi.</title>
        <authorList>
            <person name="Stajich J.E."/>
            <person name="Amses K."/>
            <person name="Simmons R."/>
            <person name="Seto K."/>
            <person name="Myers J."/>
            <person name="Bonds A."/>
            <person name="Quandt C.A."/>
            <person name="Barry K."/>
            <person name="Liu P."/>
            <person name="Grigoriev I."/>
            <person name="Longcore J.E."/>
            <person name="James T.Y."/>
        </authorList>
    </citation>
    <scope>NUCLEOTIDE SEQUENCE</scope>
    <source>
        <strain evidence="2">JEL0379</strain>
    </source>
</reference>
<feature type="region of interest" description="Disordered" evidence="1">
    <location>
        <begin position="1"/>
        <end position="57"/>
    </location>
</feature>
<feature type="compositionally biased region" description="Low complexity" evidence="1">
    <location>
        <begin position="23"/>
        <end position="40"/>
    </location>
</feature>
<organism evidence="2 3">
    <name type="scientific">Geranomyces variabilis</name>
    <dbReference type="NCBI Taxonomy" id="109894"/>
    <lineage>
        <taxon>Eukaryota</taxon>
        <taxon>Fungi</taxon>
        <taxon>Fungi incertae sedis</taxon>
        <taxon>Chytridiomycota</taxon>
        <taxon>Chytridiomycota incertae sedis</taxon>
        <taxon>Chytridiomycetes</taxon>
        <taxon>Spizellomycetales</taxon>
        <taxon>Powellomycetaceae</taxon>
        <taxon>Geranomyces</taxon>
    </lineage>
</organism>
<evidence type="ECO:0000313" key="2">
    <source>
        <dbReference type="EMBL" id="KAJ3182768.1"/>
    </source>
</evidence>
<feature type="compositionally biased region" description="Polar residues" evidence="1">
    <location>
        <begin position="1"/>
        <end position="10"/>
    </location>
</feature>